<organism evidence="1 2">
    <name type="scientific">Nephila pilipes</name>
    <name type="common">Giant wood spider</name>
    <name type="synonym">Nephila maculata</name>
    <dbReference type="NCBI Taxonomy" id="299642"/>
    <lineage>
        <taxon>Eukaryota</taxon>
        <taxon>Metazoa</taxon>
        <taxon>Ecdysozoa</taxon>
        <taxon>Arthropoda</taxon>
        <taxon>Chelicerata</taxon>
        <taxon>Arachnida</taxon>
        <taxon>Araneae</taxon>
        <taxon>Araneomorphae</taxon>
        <taxon>Entelegynae</taxon>
        <taxon>Araneoidea</taxon>
        <taxon>Nephilidae</taxon>
        <taxon>Nephila</taxon>
    </lineage>
</organism>
<comment type="caution">
    <text evidence="1">The sequence shown here is derived from an EMBL/GenBank/DDBJ whole genome shotgun (WGS) entry which is preliminary data.</text>
</comment>
<name>A0A8X6TQG1_NEPPI</name>
<reference evidence="1" key="1">
    <citation type="submission" date="2020-08" db="EMBL/GenBank/DDBJ databases">
        <title>Multicomponent nature underlies the extraordinary mechanical properties of spider dragline silk.</title>
        <authorList>
            <person name="Kono N."/>
            <person name="Nakamura H."/>
            <person name="Mori M."/>
            <person name="Yoshida Y."/>
            <person name="Ohtoshi R."/>
            <person name="Malay A.D."/>
            <person name="Moran D.A.P."/>
            <person name="Tomita M."/>
            <person name="Numata K."/>
            <person name="Arakawa K."/>
        </authorList>
    </citation>
    <scope>NUCLEOTIDE SEQUENCE</scope>
</reference>
<evidence type="ECO:0000313" key="2">
    <source>
        <dbReference type="Proteomes" id="UP000887013"/>
    </source>
</evidence>
<accession>A0A8X6TQG1</accession>
<protein>
    <submittedName>
        <fullName evidence="1">Uncharacterized protein</fullName>
    </submittedName>
</protein>
<dbReference type="AlphaFoldDB" id="A0A8X6TQG1"/>
<gene>
    <name evidence="1" type="ORF">NPIL_327231</name>
</gene>
<dbReference type="Proteomes" id="UP000887013">
    <property type="component" value="Unassembled WGS sequence"/>
</dbReference>
<evidence type="ECO:0000313" key="1">
    <source>
        <dbReference type="EMBL" id="GFT36393.1"/>
    </source>
</evidence>
<sequence length="162" mass="18810">MELLRPMTFVDLTSRYCVLCCDYQQFGWRVYRRARKRSESSTNSQDLPSLSHAGGNDSAYSFTTVTAERIKLNGRSPVGHDQNVYLVNKSYSLQPNSLTSCVRQRMKLLSIHPAQLQHTLRKCWRSSFTIDLFCPTALLSNCIRKFDHLYPLMDELVHQWNT</sequence>
<keyword evidence="2" id="KW-1185">Reference proteome</keyword>
<dbReference type="EMBL" id="BMAW01013923">
    <property type="protein sequence ID" value="GFT36393.1"/>
    <property type="molecule type" value="Genomic_DNA"/>
</dbReference>
<proteinExistence type="predicted"/>